<dbReference type="InterPro" id="IPR008286">
    <property type="entry name" value="Prn/Lys/Arg_de-COase_C"/>
</dbReference>
<evidence type="ECO:0000259" key="7">
    <source>
        <dbReference type="PROSITE" id="PS00703"/>
    </source>
</evidence>
<dbReference type="InterPro" id="IPR015424">
    <property type="entry name" value="PyrdxlP-dep_Trfase"/>
</dbReference>
<dbReference type="Gene3D" id="3.90.105.10">
    <property type="entry name" value="Molybdopterin biosynthesis moea protein, domain 2"/>
    <property type="match status" value="1"/>
</dbReference>
<keyword evidence="4" id="KW-0663">Pyridoxal phosphate</keyword>
<dbReference type="EMBL" id="CAJOBB010003372">
    <property type="protein sequence ID" value="CAF4037141.1"/>
    <property type="molecule type" value="Genomic_DNA"/>
</dbReference>
<evidence type="ECO:0000256" key="1">
    <source>
        <dbReference type="ARBA" id="ARBA00001933"/>
    </source>
</evidence>
<name>A0A819QYT6_9BILA</name>
<evidence type="ECO:0000313" key="9">
    <source>
        <dbReference type="EMBL" id="CAF4037141.1"/>
    </source>
</evidence>
<feature type="coiled-coil region" evidence="6">
    <location>
        <begin position="374"/>
        <end position="401"/>
    </location>
</feature>
<dbReference type="SUPFAM" id="SSF53383">
    <property type="entry name" value="PLP-dependent transferases"/>
    <property type="match status" value="1"/>
</dbReference>
<dbReference type="Gene3D" id="3.40.640.10">
    <property type="entry name" value="Type I PLP-dependent aspartate aminotransferase-like (Major domain)"/>
    <property type="match status" value="1"/>
</dbReference>
<dbReference type="InterPro" id="IPR000310">
    <property type="entry name" value="Orn/Lys/Arg_deCO2ase_major_dom"/>
</dbReference>
<evidence type="ECO:0000256" key="6">
    <source>
        <dbReference type="SAM" id="Coils"/>
    </source>
</evidence>
<comment type="caution">
    <text evidence="9">The sequence shown here is derived from an EMBL/GenBank/DDBJ whole genome shotgun (WGS) entry which is preliminary data.</text>
</comment>
<evidence type="ECO:0000313" key="10">
    <source>
        <dbReference type="Proteomes" id="UP000663868"/>
    </source>
</evidence>
<evidence type="ECO:0000256" key="3">
    <source>
        <dbReference type="ARBA" id="ARBA00022793"/>
    </source>
</evidence>
<evidence type="ECO:0000256" key="2">
    <source>
        <dbReference type="ARBA" id="ARBA00010671"/>
    </source>
</evidence>
<dbReference type="GO" id="GO:0016831">
    <property type="term" value="F:carboxy-lyase activity"/>
    <property type="evidence" value="ECO:0007669"/>
    <property type="project" value="UniProtKB-KW"/>
</dbReference>
<dbReference type="InterPro" id="IPR036633">
    <property type="entry name" value="Prn/Lys/Arg_de-COase_C_sf"/>
</dbReference>
<keyword evidence="5" id="KW-0456">Lyase</keyword>
<dbReference type="SUPFAM" id="SSF55904">
    <property type="entry name" value="Ornithine decarboxylase C-terminal domain"/>
    <property type="match status" value="1"/>
</dbReference>
<comment type="similarity">
    <text evidence="2">Belongs to the Orn/Lys/Arg decarboxylase class-I family.</text>
</comment>
<keyword evidence="6" id="KW-0175">Coiled coil</keyword>
<dbReference type="EMBL" id="CAJNOE010002000">
    <property type="protein sequence ID" value="CAF1462652.1"/>
    <property type="molecule type" value="Genomic_DNA"/>
</dbReference>
<proteinExistence type="inferred from homology"/>
<protein>
    <recommendedName>
        <fullName evidence="7">Orn/Lys/Arg decarboxylases family 1 pyridoxal-P attachment site domain-containing protein</fullName>
    </recommendedName>
</protein>
<dbReference type="Pfam" id="PF01276">
    <property type="entry name" value="OKR_DC_1"/>
    <property type="match status" value="1"/>
</dbReference>
<keyword evidence="3" id="KW-0210">Decarboxylase</keyword>
<accession>A0A819QYT6</accession>
<sequence>MTNSTAQLDQSKMPFLESLMHEKLHPPISFHMPGHKGTKSPHPLLQEFFGGDLHPADLVEINKNVDYLHSPKKALLEAQQLAAAAYGADYTFFLINGSTVGNMAAIMSVTAPHQKIIMSRASHRSVYGAIVLSGAIPIYIEPDCHPDIEFPLAVNIETIKNLLKQHSDVVAIHLTSPNYYGVLSDTEAICHLAHTHGIALLVDEAHGSHLGFHPDMPQSAVSLKADIIVQSTHKTQGSLTQSAMLHVNNNGLVNRARVAQILSLLQSSSPSAILLASLDATRMQMATEGHKLLSTVILLARNARHTIQQMDNLYCYGDELIGVNNIFAYDPSKLIIRVSNTGLSGFQASTYLRDQYQIEVEFADLKHIICSITIADTELTVNKLLDALRNLNEQKHQITESNNSSIKLPDGLPHSAISLRGAYFAIKTRTILLNEAVGHILAENIIPYPPGIPLLVPGEIMEQSHLDYIRHLIERGSSIVGMEDLSLQTIRIVDE</sequence>
<dbReference type="InterPro" id="IPR015421">
    <property type="entry name" value="PyrdxlP-dep_Trfase_major"/>
</dbReference>
<dbReference type="Pfam" id="PF03711">
    <property type="entry name" value="OKR_DC_1_C"/>
    <property type="match status" value="1"/>
</dbReference>
<evidence type="ECO:0000256" key="4">
    <source>
        <dbReference type="ARBA" id="ARBA00022898"/>
    </source>
</evidence>
<dbReference type="PANTHER" id="PTHR43277:SF4">
    <property type="entry name" value="ARGININE DECARBOXYLASE"/>
    <property type="match status" value="1"/>
</dbReference>
<evidence type="ECO:0000313" key="8">
    <source>
        <dbReference type="EMBL" id="CAF1462652.1"/>
    </source>
</evidence>
<organism evidence="9 10">
    <name type="scientific">Adineta steineri</name>
    <dbReference type="NCBI Taxonomy" id="433720"/>
    <lineage>
        <taxon>Eukaryota</taxon>
        <taxon>Metazoa</taxon>
        <taxon>Spiralia</taxon>
        <taxon>Gnathifera</taxon>
        <taxon>Rotifera</taxon>
        <taxon>Eurotatoria</taxon>
        <taxon>Bdelloidea</taxon>
        <taxon>Adinetida</taxon>
        <taxon>Adinetidae</taxon>
        <taxon>Adineta</taxon>
    </lineage>
</organism>
<dbReference type="InterPro" id="IPR052357">
    <property type="entry name" value="Orn_Lys_Arg_decarboxylase-I"/>
</dbReference>
<feature type="domain" description="Orn/Lys/Arg decarboxylases family 1 pyridoxal-P attachment site" evidence="7">
    <location>
        <begin position="229"/>
        <end position="243"/>
    </location>
</feature>
<dbReference type="Proteomes" id="UP000663860">
    <property type="component" value="Unassembled WGS sequence"/>
</dbReference>
<comment type="cofactor">
    <cofactor evidence="1">
        <name>pyridoxal 5'-phosphate</name>
        <dbReference type="ChEBI" id="CHEBI:597326"/>
    </cofactor>
</comment>
<evidence type="ECO:0000256" key="5">
    <source>
        <dbReference type="ARBA" id="ARBA00023239"/>
    </source>
</evidence>
<dbReference type="Proteomes" id="UP000663868">
    <property type="component" value="Unassembled WGS sequence"/>
</dbReference>
<dbReference type="PROSITE" id="PS00703">
    <property type="entry name" value="OKR_DC_1"/>
    <property type="match status" value="1"/>
</dbReference>
<reference evidence="9" key="1">
    <citation type="submission" date="2021-02" db="EMBL/GenBank/DDBJ databases">
        <authorList>
            <person name="Nowell W R."/>
        </authorList>
    </citation>
    <scope>NUCLEOTIDE SEQUENCE</scope>
</reference>
<dbReference type="AlphaFoldDB" id="A0A819QYT6"/>
<dbReference type="PANTHER" id="PTHR43277">
    <property type="entry name" value="ARGININE DECARBOXYLASE"/>
    <property type="match status" value="1"/>
</dbReference>
<gene>
    <name evidence="8" type="ORF">IZO911_LOCUS43010</name>
    <name evidence="9" type="ORF">KXQ929_LOCUS30661</name>
</gene>